<dbReference type="InterPro" id="IPR043738">
    <property type="entry name" value="DUF5683"/>
</dbReference>
<feature type="transmembrane region" description="Helical" evidence="1">
    <location>
        <begin position="244"/>
        <end position="266"/>
    </location>
</feature>
<keyword evidence="1" id="KW-1133">Transmembrane helix</keyword>
<feature type="transmembrane region" description="Helical" evidence="1">
    <location>
        <begin position="94"/>
        <end position="112"/>
    </location>
</feature>
<evidence type="ECO:0000256" key="1">
    <source>
        <dbReference type="SAM" id="Phobius"/>
    </source>
</evidence>
<organism evidence="3">
    <name type="scientific">bioreactor metagenome</name>
    <dbReference type="NCBI Taxonomy" id="1076179"/>
    <lineage>
        <taxon>unclassified sequences</taxon>
        <taxon>metagenomes</taxon>
        <taxon>ecological metagenomes</taxon>
    </lineage>
</organism>
<protein>
    <recommendedName>
        <fullName evidence="2">DUF5683 domain-containing protein</fullName>
    </recommendedName>
</protein>
<proteinExistence type="predicted"/>
<dbReference type="EMBL" id="VSSQ01009189">
    <property type="protein sequence ID" value="MPM40946.1"/>
    <property type="molecule type" value="Genomic_DNA"/>
</dbReference>
<evidence type="ECO:0000259" key="2">
    <source>
        <dbReference type="Pfam" id="PF18935"/>
    </source>
</evidence>
<feature type="transmembrane region" description="Helical" evidence="1">
    <location>
        <begin position="181"/>
        <end position="199"/>
    </location>
</feature>
<name>A0A644ZJA1_9ZZZZ</name>
<keyword evidence="1" id="KW-0472">Membrane</keyword>
<feature type="transmembrane region" description="Helical" evidence="1">
    <location>
        <begin position="132"/>
        <end position="152"/>
    </location>
</feature>
<sequence length="307" mass="35199">MNLRPYIISFLLTLLCSTSLIAQFQGQMRQVGPPGSEQQQQQNQDTLYAGSTREPYSLKRYFKSLAGKDSMNFARMWGGSLLLPGSAQLYNKEYWKIPLVYASIGGFMYAGYKNNLKWLDTHEDKYKSNRNLFYLGAALSYWGSVMDGVANFRYHQRVLPARASLYSAMLPGLGQVYNGDYWKIPIFYGGFIATGYFISSNNAQFKRYRNMYYQTSDPESENYQKFNPETMKYYMDSYRRFRDYSILAGMLVYALNIIDANVFAHFQDFDVSDDLSASFAPGMVLPINPGLACNINPAVGFRLNIKF</sequence>
<dbReference type="Pfam" id="PF18935">
    <property type="entry name" value="DUF5683"/>
    <property type="match status" value="2"/>
</dbReference>
<evidence type="ECO:0000313" key="3">
    <source>
        <dbReference type="EMBL" id="MPM40946.1"/>
    </source>
</evidence>
<dbReference type="AlphaFoldDB" id="A0A644ZJA1"/>
<accession>A0A644ZJA1</accession>
<comment type="caution">
    <text evidence="3">The sequence shown here is derived from an EMBL/GenBank/DDBJ whole genome shotgun (WGS) entry which is preliminary data.</text>
</comment>
<gene>
    <name evidence="3" type="ORF">SDC9_87595</name>
</gene>
<feature type="domain" description="DUF5683" evidence="2">
    <location>
        <begin position="160"/>
        <end position="307"/>
    </location>
</feature>
<feature type="domain" description="DUF5683" evidence="2">
    <location>
        <begin position="80"/>
        <end position="121"/>
    </location>
</feature>
<keyword evidence="1" id="KW-0812">Transmembrane</keyword>
<reference evidence="3" key="1">
    <citation type="submission" date="2019-08" db="EMBL/GenBank/DDBJ databases">
        <authorList>
            <person name="Kucharzyk K."/>
            <person name="Murdoch R.W."/>
            <person name="Higgins S."/>
            <person name="Loffler F."/>
        </authorList>
    </citation>
    <scope>NUCLEOTIDE SEQUENCE</scope>
</reference>